<reference evidence="5 6" key="1">
    <citation type="submission" date="2020-02" db="EMBL/GenBank/DDBJ databases">
        <authorList>
            <person name="Kim Y.B."/>
            <person name="Roh S.W."/>
        </authorList>
    </citation>
    <scope>NUCLEOTIDE SEQUENCE [LARGE SCALE GENOMIC DNA]</scope>
    <source>
        <strain evidence="5 6">DSM 103574</strain>
    </source>
</reference>
<sequence>MKYKSKRQLILSVFFTVVFLISANSAFAAEDAIPAIDIDVIVQGDGSAVITEMWTVRGVSSGTEYYKALNNMEGMSVHSLVVKDESGKQYRTLDNWNTDLSREEKANTCGILKTSEGYELCWGIGSYGDHQYTIQYVVEGLVKNYGDYAGFYHQFLGDLSSAPEAFSVKIRAADTALTEKNARIWGYDFPGTVNIAGDGSLTAFSSEPLDGGDSVKLLCRFDKGLFPLAATAEMSFENLQKSADNDNSNTIAYVFLAGLGVVIAVAGILTAFFFSRYKLADGTTAKLGGKKQLESTWSIPFGGSISAVYAAMGLLRKGIASDKLMGAYLVRWQEAGAISLEERQTNNHKGKSKTEEVIVFHPEKKPAEELERTLYDLLIREADSDEILWNSHIEEAAERLHEKLTIWAEDVKRAGEKELINWHVAEADKKGVLRFTASGFDRAVKVLGFQKYLAEMHKLKEDNTATRKLWGDYLVFAALFGVGEQVLNKMKALDPVYFDTFAGMYGYNSYRMMYFMAMTNHISSSTTPNTNGTGGAAGFGGGGGFSGGGGGGSR</sequence>
<evidence type="ECO:0000259" key="3">
    <source>
        <dbReference type="Pfam" id="PF09972"/>
    </source>
</evidence>
<dbReference type="AlphaFoldDB" id="A0A858BXM6"/>
<dbReference type="EMBL" id="CP048649">
    <property type="protein sequence ID" value="QIB70327.1"/>
    <property type="molecule type" value="Genomic_DNA"/>
</dbReference>
<evidence type="ECO:0000256" key="2">
    <source>
        <dbReference type="SAM" id="SignalP"/>
    </source>
</evidence>
<evidence type="ECO:0000256" key="1">
    <source>
        <dbReference type="SAM" id="Phobius"/>
    </source>
</evidence>
<keyword evidence="2" id="KW-0732">Signal</keyword>
<dbReference type="Pfam" id="PF09972">
    <property type="entry name" value="DUF2207"/>
    <property type="match status" value="1"/>
</dbReference>
<feature type="chain" id="PRO_5032574323" evidence="2">
    <location>
        <begin position="29"/>
        <end position="554"/>
    </location>
</feature>
<dbReference type="Pfam" id="PF20990">
    <property type="entry name" value="DUF2207_C"/>
    <property type="match status" value="1"/>
</dbReference>
<feature type="transmembrane region" description="Helical" evidence="1">
    <location>
        <begin position="295"/>
        <end position="315"/>
    </location>
</feature>
<accession>A0A858BXM6</accession>
<evidence type="ECO:0000259" key="4">
    <source>
        <dbReference type="Pfam" id="PF20990"/>
    </source>
</evidence>
<keyword evidence="6" id="KW-1185">Reference proteome</keyword>
<evidence type="ECO:0000313" key="5">
    <source>
        <dbReference type="EMBL" id="QIB70327.1"/>
    </source>
</evidence>
<dbReference type="Proteomes" id="UP000466848">
    <property type="component" value="Chromosome"/>
</dbReference>
<feature type="domain" description="DUF2207" evidence="3">
    <location>
        <begin position="33"/>
        <end position="215"/>
    </location>
</feature>
<dbReference type="InterPro" id="IPR048389">
    <property type="entry name" value="YciQ-like_C"/>
</dbReference>
<keyword evidence="1" id="KW-1133">Transmembrane helix</keyword>
<feature type="signal peptide" evidence="2">
    <location>
        <begin position="1"/>
        <end position="28"/>
    </location>
</feature>
<keyword evidence="1" id="KW-0472">Membrane</keyword>
<evidence type="ECO:0000313" key="6">
    <source>
        <dbReference type="Proteomes" id="UP000466848"/>
    </source>
</evidence>
<gene>
    <name evidence="5" type="ORF">Ami103574_13955</name>
</gene>
<organism evidence="5 6">
    <name type="scientific">Aminipila butyrica</name>
    <dbReference type="NCBI Taxonomy" id="433296"/>
    <lineage>
        <taxon>Bacteria</taxon>
        <taxon>Bacillati</taxon>
        <taxon>Bacillota</taxon>
        <taxon>Clostridia</taxon>
        <taxon>Peptostreptococcales</taxon>
        <taxon>Anaerovoracaceae</taxon>
        <taxon>Aminipila</taxon>
    </lineage>
</organism>
<feature type="domain" description="Predicted membrane protein YciQ-like C-terminal" evidence="4">
    <location>
        <begin position="432"/>
        <end position="490"/>
    </location>
</feature>
<feature type="transmembrane region" description="Helical" evidence="1">
    <location>
        <begin position="251"/>
        <end position="274"/>
    </location>
</feature>
<protein>
    <submittedName>
        <fullName evidence="5">DUF2207 domain-containing protein</fullName>
    </submittedName>
</protein>
<keyword evidence="1" id="KW-0812">Transmembrane</keyword>
<dbReference type="KEGG" id="abut:Ami103574_13955"/>
<dbReference type="InterPro" id="IPR018702">
    <property type="entry name" value="DUF2207"/>
</dbReference>
<name>A0A858BXM6_9FIRM</name>
<dbReference type="RefSeq" id="WP_163067565.1">
    <property type="nucleotide sequence ID" value="NZ_CP048649.1"/>
</dbReference>
<proteinExistence type="predicted"/>